<protein>
    <submittedName>
        <fullName evidence="1">Uncharacterized protein</fullName>
    </submittedName>
</protein>
<evidence type="ECO:0000313" key="2">
    <source>
        <dbReference type="Proteomes" id="UP000035526"/>
    </source>
</evidence>
<proteinExistence type="predicted"/>
<dbReference type="GO" id="GO:0003677">
    <property type="term" value="F:DNA binding"/>
    <property type="evidence" value="ECO:0007669"/>
    <property type="project" value="InterPro"/>
</dbReference>
<dbReference type="RefSeq" id="WP_046990943.1">
    <property type="nucleotide sequence ID" value="NZ_JAIS01000008.1"/>
</dbReference>
<organism evidence="1 2">
    <name type="scientific">Aliarcobacter butzleri L351</name>
    <dbReference type="NCBI Taxonomy" id="1447259"/>
    <lineage>
        <taxon>Bacteria</taxon>
        <taxon>Pseudomonadati</taxon>
        <taxon>Campylobacterota</taxon>
        <taxon>Epsilonproteobacteria</taxon>
        <taxon>Campylobacterales</taxon>
        <taxon>Arcobacteraceae</taxon>
        <taxon>Aliarcobacter</taxon>
    </lineage>
</organism>
<dbReference type="AlphaFoldDB" id="A0A837J8V5"/>
<dbReference type="InterPro" id="IPR010982">
    <property type="entry name" value="Lambda_DNA-bd_dom_sf"/>
</dbReference>
<name>A0A837J8V5_9BACT</name>
<accession>A0A837J8V5</accession>
<comment type="caution">
    <text evidence="1">The sequence shown here is derived from an EMBL/GenBank/DDBJ whole genome shotgun (WGS) entry which is preliminary data.</text>
</comment>
<dbReference type="Proteomes" id="UP000035526">
    <property type="component" value="Unassembled WGS sequence"/>
</dbReference>
<gene>
    <name evidence="1" type="ORF">AF76_00220</name>
</gene>
<evidence type="ECO:0000313" key="1">
    <source>
        <dbReference type="EMBL" id="KLE02924.1"/>
    </source>
</evidence>
<dbReference type="Gene3D" id="1.10.260.40">
    <property type="entry name" value="lambda repressor-like DNA-binding domains"/>
    <property type="match status" value="1"/>
</dbReference>
<reference evidence="1 2" key="1">
    <citation type="submission" date="2014-01" db="EMBL/GenBank/DDBJ databases">
        <title>Development of a Comparative Genomic Fingerprinting Assay for High Resolution Genotyping of Arcobacter butzleri.</title>
        <authorList>
            <person name="Webb A.L."/>
            <person name="Inglis G.D."/>
            <person name="Kruczkiewicz P."/>
            <person name="Selinger L.B."/>
            <person name="Taboada E.N."/>
        </authorList>
    </citation>
    <scope>NUCLEOTIDE SEQUENCE [LARGE SCALE GENOMIC DNA]</scope>
    <source>
        <strain evidence="1 2">L351</strain>
    </source>
</reference>
<sequence>MTASYLIDKIMNFYEVSTLTELSKKLDIGQPAITKWKKNNSIMAIKKKCRELGIYNDIFANIDSKILEDLNKEQQEEIKNSIDEDTMFHIQNLFTIAKKKNLLKELKTELSMMYLKYSIYSEDDLKENLSNSITFEASEIDFENYKNWDEEKVLDYEVNRLKEKYKKENSQFFKLLHNFINKKENS</sequence>
<dbReference type="EMBL" id="JAIS01000008">
    <property type="protein sequence ID" value="KLE02924.1"/>
    <property type="molecule type" value="Genomic_DNA"/>
</dbReference>